<keyword evidence="1" id="KW-0812">Transmembrane</keyword>
<feature type="transmembrane region" description="Helical" evidence="1">
    <location>
        <begin position="147"/>
        <end position="166"/>
    </location>
</feature>
<keyword evidence="1" id="KW-1133">Transmembrane helix</keyword>
<protein>
    <submittedName>
        <fullName evidence="2">Uncharacterized protein</fullName>
    </submittedName>
</protein>
<dbReference type="RefSeq" id="WP_215625699.1">
    <property type="nucleotide sequence ID" value="NZ_CP067089.2"/>
</dbReference>
<dbReference type="KEGG" id="bhc:JFL75_15850"/>
<dbReference type="AlphaFoldDB" id="A0A7T7XLE0"/>
<evidence type="ECO:0000313" key="2">
    <source>
        <dbReference type="EMBL" id="QQO08393.1"/>
    </source>
</evidence>
<organism evidence="2 3">
    <name type="scientific">Breznakiella homolactica</name>
    <dbReference type="NCBI Taxonomy" id="2798577"/>
    <lineage>
        <taxon>Bacteria</taxon>
        <taxon>Pseudomonadati</taxon>
        <taxon>Spirochaetota</taxon>
        <taxon>Spirochaetia</taxon>
        <taxon>Spirochaetales</taxon>
        <taxon>Breznakiellaceae</taxon>
        <taxon>Breznakiella</taxon>
    </lineage>
</organism>
<feature type="transmembrane region" description="Helical" evidence="1">
    <location>
        <begin position="104"/>
        <end position="127"/>
    </location>
</feature>
<name>A0A7T7XLE0_9SPIR</name>
<proteinExistence type="predicted"/>
<sequence>MKYPVKDEKAYQKVIDAFKKQRRGATLADITARTALSLETVRELVPVAADEFSGRLEVTESGEILYSFPQGFSSKYRGFRAGLKRFGKKLKTALKTAGTWTFKVWIMVMLVGYFVFFMLLALASMVISVGASSSSRSDSRSSNRGGGFGGMYMASSIFNLIIRIWFYSELTKPLDPSYYNNPRKRPKGRPLYHAIFSFVFGDGDPNADWPSRERQSVLAYIQANRGVISLPEFMTLTGKSPEEAEKEITAYCVEYEGSPEATEDGTIVYRFDSLLLRSDTKDRTFRGFSSPLKRLKAFSSNSKKMNTWFSVINGVNLGFGSYFLFNALNTGAIITQAQLEASSYLYGVSYVLFYRFLENPLPVITIGLGIIPLVFSAIFWLIPGLRKLFNKKENEKIKFENLRKDAYARIWEKPVDFSEKEIDPQTELCRPENMETSRETIIKEIGSYAMPEVALDDRGNTRYTFTGLQHEKEALKKYRDEIDPAEAELGKTIFDSHGRE</sequence>
<evidence type="ECO:0000256" key="1">
    <source>
        <dbReference type="SAM" id="Phobius"/>
    </source>
</evidence>
<feature type="transmembrane region" description="Helical" evidence="1">
    <location>
        <begin position="361"/>
        <end position="382"/>
    </location>
</feature>
<dbReference type="PANTHER" id="PTHR47380:SF4">
    <property type="entry name" value="OS02G0533000 PROTEIN"/>
    <property type="match status" value="1"/>
</dbReference>
<reference evidence="2" key="1">
    <citation type="submission" date="2021-01" db="EMBL/GenBank/DDBJ databases">
        <title>Description of Breznakiella homolactica.</title>
        <authorList>
            <person name="Song Y."/>
            <person name="Brune A."/>
        </authorList>
    </citation>
    <scope>NUCLEOTIDE SEQUENCE</scope>
    <source>
        <strain evidence="2">RmG30</strain>
    </source>
</reference>
<dbReference type="Proteomes" id="UP000595917">
    <property type="component" value="Chromosome"/>
</dbReference>
<feature type="transmembrane region" description="Helical" evidence="1">
    <location>
        <begin position="305"/>
        <end position="325"/>
    </location>
</feature>
<dbReference type="InterPro" id="IPR044200">
    <property type="entry name" value="At5g03900-like"/>
</dbReference>
<dbReference type="EMBL" id="CP067089">
    <property type="protein sequence ID" value="QQO08393.1"/>
    <property type="molecule type" value="Genomic_DNA"/>
</dbReference>
<accession>A0A7T7XLE0</accession>
<gene>
    <name evidence="2" type="ORF">JFL75_15850</name>
</gene>
<keyword evidence="1" id="KW-0472">Membrane</keyword>
<keyword evidence="3" id="KW-1185">Reference proteome</keyword>
<dbReference type="PANTHER" id="PTHR47380">
    <property type="entry name" value="OS02G0533000 PROTEIN"/>
    <property type="match status" value="1"/>
</dbReference>
<evidence type="ECO:0000313" key="3">
    <source>
        <dbReference type="Proteomes" id="UP000595917"/>
    </source>
</evidence>